<dbReference type="NCBIfam" id="TIGR00585">
    <property type="entry name" value="mutl"/>
    <property type="match status" value="1"/>
</dbReference>
<evidence type="ECO:0000256" key="5">
    <source>
        <dbReference type="ARBA" id="ARBA00023242"/>
    </source>
</evidence>
<dbReference type="InterPro" id="IPR014721">
    <property type="entry name" value="Ribsml_uS5_D2-typ_fold_subgr"/>
</dbReference>
<dbReference type="GO" id="GO:0030983">
    <property type="term" value="F:mismatched DNA binding"/>
    <property type="evidence" value="ECO:0007669"/>
    <property type="project" value="InterPro"/>
</dbReference>
<keyword evidence="10" id="KW-1185">Reference proteome</keyword>
<name>A0A2A3EI04_APICC</name>
<feature type="compositionally biased region" description="Basic and acidic residues" evidence="7">
    <location>
        <begin position="476"/>
        <end position="491"/>
    </location>
</feature>
<evidence type="ECO:0000256" key="1">
    <source>
        <dbReference type="ARBA" id="ARBA00004123"/>
    </source>
</evidence>
<dbReference type="GO" id="GO:0140664">
    <property type="term" value="F:ATP-dependent DNA damage sensor activity"/>
    <property type="evidence" value="ECO:0007669"/>
    <property type="project" value="InterPro"/>
</dbReference>
<dbReference type="GO" id="GO:0016887">
    <property type="term" value="F:ATP hydrolysis activity"/>
    <property type="evidence" value="ECO:0007669"/>
    <property type="project" value="InterPro"/>
</dbReference>
<dbReference type="SUPFAM" id="SSF55874">
    <property type="entry name" value="ATPase domain of HSP90 chaperone/DNA topoisomerase II/histidine kinase"/>
    <property type="match status" value="1"/>
</dbReference>
<dbReference type="Proteomes" id="UP000242457">
    <property type="component" value="Unassembled WGS sequence"/>
</dbReference>
<dbReference type="STRING" id="94128.A0A2A3EI04"/>
<keyword evidence="5" id="KW-0539">Nucleus</keyword>
<dbReference type="Pfam" id="PF13589">
    <property type="entry name" value="HATPase_c_3"/>
    <property type="match status" value="1"/>
</dbReference>
<dbReference type="SUPFAM" id="SSF54211">
    <property type="entry name" value="Ribosomal protein S5 domain 2-like"/>
    <property type="match status" value="1"/>
</dbReference>
<dbReference type="EMBL" id="KZ288235">
    <property type="protein sequence ID" value="PBC31415.1"/>
    <property type="molecule type" value="Genomic_DNA"/>
</dbReference>
<evidence type="ECO:0000256" key="6">
    <source>
        <dbReference type="SAM" id="Coils"/>
    </source>
</evidence>
<keyword evidence="4" id="KW-0234">DNA repair</keyword>
<dbReference type="OrthoDB" id="10263226at2759"/>
<protein>
    <submittedName>
        <fullName evidence="9">DNA mismatch repair protein Mlh1</fullName>
    </submittedName>
</protein>
<reference evidence="9 10" key="1">
    <citation type="submission" date="2014-07" db="EMBL/GenBank/DDBJ databases">
        <title>Genomic and transcriptomic analysis on Apis cerana provide comprehensive insights into honey bee biology.</title>
        <authorList>
            <person name="Diao Q."/>
            <person name="Sun L."/>
            <person name="Zheng H."/>
            <person name="Zheng H."/>
            <person name="Xu S."/>
            <person name="Wang S."/>
            <person name="Zeng Z."/>
            <person name="Hu F."/>
            <person name="Su S."/>
            <person name="Wu J."/>
        </authorList>
    </citation>
    <scope>NUCLEOTIDE SEQUENCE [LARGE SCALE GENOMIC DNA]</scope>
    <source>
        <tissue evidence="9">Pupae without intestine</tissue>
    </source>
</reference>
<dbReference type="FunFam" id="3.30.565.10:FF:000109">
    <property type="entry name" value="Related to MLH1-DNA mismatch repair protein"/>
    <property type="match status" value="1"/>
</dbReference>
<dbReference type="Gene3D" id="3.30.230.10">
    <property type="match status" value="1"/>
</dbReference>
<feature type="domain" description="DNA mismatch repair protein S5" evidence="8">
    <location>
        <begin position="215"/>
        <end position="334"/>
    </location>
</feature>
<feature type="coiled-coil region" evidence="6">
    <location>
        <begin position="630"/>
        <end position="657"/>
    </location>
</feature>
<dbReference type="InterPro" id="IPR002099">
    <property type="entry name" value="MutL/Mlh/PMS"/>
</dbReference>
<dbReference type="InterPro" id="IPR014762">
    <property type="entry name" value="DNA_mismatch_repair_CS"/>
</dbReference>
<evidence type="ECO:0000256" key="7">
    <source>
        <dbReference type="SAM" id="MobiDB-lite"/>
    </source>
</evidence>
<dbReference type="CDD" id="cd16926">
    <property type="entry name" value="HATPase_MutL-MLH-PMS-like"/>
    <property type="match status" value="1"/>
</dbReference>
<evidence type="ECO:0000256" key="2">
    <source>
        <dbReference type="ARBA" id="ARBA00006082"/>
    </source>
</evidence>
<evidence type="ECO:0000259" key="8">
    <source>
        <dbReference type="SMART" id="SM01340"/>
    </source>
</evidence>
<dbReference type="SMART" id="SM01340">
    <property type="entry name" value="DNA_mis_repair"/>
    <property type="match status" value="1"/>
</dbReference>
<accession>A0A2A3EI04</accession>
<dbReference type="InterPro" id="IPR013507">
    <property type="entry name" value="DNA_mismatch_S5_2-like"/>
</dbReference>
<feature type="region of interest" description="Disordered" evidence="7">
    <location>
        <begin position="471"/>
        <end position="491"/>
    </location>
</feature>
<dbReference type="InterPro" id="IPR036890">
    <property type="entry name" value="HATPase_C_sf"/>
</dbReference>
<organism evidence="9 10">
    <name type="scientific">Apis cerana cerana</name>
    <name type="common">Oriental honeybee</name>
    <dbReference type="NCBI Taxonomy" id="94128"/>
    <lineage>
        <taxon>Eukaryota</taxon>
        <taxon>Metazoa</taxon>
        <taxon>Ecdysozoa</taxon>
        <taxon>Arthropoda</taxon>
        <taxon>Hexapoda</taxon>
        <taxon>Insecta</taxon>
        <taxon>Pterygota</taxon>
        <taxon>Neoptera</taxon>
        <taxon>Endopterygota</taxon>
        <taxon>Hymenoptera</taxon>
        <taxon>Apocrita</taxon>
        <taxon>Aculeata</taxon>
        <taxon>Apoidea</taxon>
        <taxon>Anthophila</taxon>
        <taxon>Apidae</taxon>
        <taxon>Apis</taxon>
    </lineage>
</organism>
<evidence type="ECO:0000313" key="10">
    <source>
        <dbReference type="Proteomes" id="UP000242457"/>
    </source>
</evidence>
<keyword evidence="3" id="KW-0227">DNA damage</keyword>
<dbReference type="PANTHER" id="PTHR10073">
    <property type="entry name" value="DNA MISMATCH REPAIR PROTEIN MLH, PMS, MUTL"/>
    <property type="match status" value="1"/>
</dbReference>
<proteinExistence type="inferred from homology"/>
<evidence type="ECO:0000256" key="4">
    <source>
        <dbReference type="ARBA" id="ARBA00023204"/>
    </source>
</evidence>
<dbReference type="AlphaFoldDB" id="A0A2A3EI04"/>
<dbReference type="GO" id="GO:0006298">
    <property type="term" value="P:mismatch repair"/>
    <property type="evidence" value="ECO:0007669"/>
    <property type="project" value="InterPro"/>
</dbReference>
<dbReference type="Pfam" id="PF01119">
    <property type="entry name" value="DNA_mis_repair"/>
    <property type="match status" value="1"/>
</dbReference>
<keyword evidence="6" id="KW-0175">Coiled coil</keyword>
<dbReference type="Gene3D" id="3.30.565.10">
    <property type="entry name" value="Histidine kinase-like ATPase, C-terminal domain"/>
    <property type="match status" value="1"/>
</dbReference>
<sequence length="914" mass="105124">MNPSGKIKKLDEVVVNRIAAGEVIQRPANALKELIENSLDAKANNIQIIVKEGGLKLLQIQDNGTGIRKEDMEIVCERFTTSKLQTFEDLQTISTFGFRGEALASISHISLLTITTKTADEKCAYKASYVDGKLKAPLKSCAGNQGTAIVIENLFYNVATRRKALSNPNEEFNRITDVVTKYAIHNADVGFVLKKHGEIAPQIRTPHNSTKMNNIRILYGNPVFRELLEVEFKDDTYKFKMHALITNANYTNKKMIFLLFINNRLVKSSSIQKMLEELYTFYLPKKTHPWCYISLEIDPRNIDVNVHPTKHEVKFLHENSIIEKMKLALDEKLSANSASRTFYLKTRLPKTDITKEVLKEILPEYEEDNSNKIKKIRPQEMIRTDASDQKLDKFNFMIHKEMKYIKNDDNIQTHLNMKTQNSIEENTDEENIECLTSDTINIQQKDKSAHVIDNKKNTDKIQTSDTINIQQKNKSAHVDNVDDEKNTDKIQKPPNIIDMQQKDKSMHIITTAATEKSNSPWSNIINDPSPSTSDLLASDESNINLCIQNINKEEEEKLNTMQDILEITNDEIDEDTADSIKDKCIDVIADKARKQVYKCFGNKNTKSEEKKIIDKNDIDKQEIKNYEPEENKQLNEIQNVEQTSKEINNDNDKNNDNKCSYEFKSYSINNFRREVKLTSVLKLRKEVEDACHEGVKQILSELTFVGCIDQSSALIQSGVNLYLCNTQKLAEEHFYEIMLYDFANYAVIKFSEALPLYDLAMLGLDTKEAGWTEEDGPKEELANSVKELLLEKADMLKEYFSIIIDKKGNLKSLPVLLEKYFPSIEGLPLYILRLATEVEWSTEQPCFRNICRETAKYYSQISPIHDTHDWKYITEHVLYSTIKESFLPPKHFAHDSTILQIASLPELYKVFERC</sequence>
<comment type="subcellular location">
    <subcellularLocation>
        <location evidence="1">Nucleus</location>
    </subcellularLocation>
</comment>
<evidence type="ECO:0000256" key="3">
    <source>
        <dbReference type="ARBA" id="ARBA00022763"/>
    </source>
</evidence>
<dbReference type="PANTHER" id="PTHR10073:SF12">
    <property type="entry name" value="DNA MISMATCH REPAIR PROTEIN MLH1"/>
    <property type="match status" value="1"/>
</dbReference>
<dbReference type="Pfam" id="PF16413">
    <property type="entry name" value="Mlh1_C"/>
    <property type="match status" value="1"/>
</dbReference>
<dbReference type="GO" id="GO:0005524">
    <property type="term" value="F:ATP binding"/>
    <property type="evidence" value="ECO:0007669"/>
    <property type="project" value="InterPro"/>
</dbReference>
<comment type="similarity">
    <text evidence="2">Belongs to the DNA mismatch repair MutL/HexB family.</text>
</comment>
<dbReference type="PROSITE" id="PS00058">
    <property type="entry name" value="DNA_MISMATCH_REPAIR_1"/>
    <property type="match status" value="1"/>
</dbReference>
<dbReference type="GO" id="GO:0032389">
    <property type="term" value="C:MutLalpha complex"/>
    <property type="evidence" value="ECO:0007669"/>
    <property type="project" value="TreeGrafter"/>
</dbReference>
<dbReference type="FunFam" id="3.30.230.10:FF:000014">
    <property type="entry name" value="DNA mismatch repair protein Mlh1"/>
    <property type="match status" value="1"/>
</dbReference>
<evidence type="ECO:0000313" key="9">
    <source>
        <dbReference type="EMBL" id="PBC31415.1"/>
    </source>
</evidence>
<dbReference type="InterPro" id="IPR020568">
    <property type="entry name" value="Ribosomal_Su5_D2-typ_SF"/>
</dbReference>
<dbReference type="InterPro" id="IPR032189">
    <property type="entry name" value="Mlh1_C"/>
</dbReference>
<gene>
    <name evidence="9" type="ORF">APICC_02423</name>
</gene>
<dbReference type="InterPro" id="IPR038973">
    <property type="entry name" value="MutL/Mlh/Pms-like"/>
</dbReference>